<accession>A0A0L0HE47</accession>
<dbReference type="RefSeq" id="XP_016607770.1">
    <property type="nucleotide sequence ID" value="XM_016753338.1"/>
</dbReference>
<dbReference type="GeneID" id="27688512"/>
<gene>
    <name evidence="1" type="ORF">SPPG_05110</name>
</gene>
<dbReference type="AlphaFoldDB" id="A0A0L0HE47"/>
<name>A0A0L0HE47_SPIPD</name>
<dbReference type="VEuPathDB" id="FungiDB:SPPG_05110"/>
<dbReference type="OMA" id="WGMESIL"/>
<dbReference type="OrthoDB" id="2103572at2759"/>
<protein>
    <submittedName>
        <fullName evidence="1">Uncharacterized protein</fullName>
    </submittedName>
</protein>
<dbReference type="Pfam" id="PF14094">
    <property type="entry name" value="DUF4272"/>
    <property type="match status" value="1"/>
</dbReference>
<reference evidence="1 2" key="1">
    <citation type="submission" date="2009-08" db="EMBL/GenBank/DDBJ databases">
        <title>The Genome Sequence of Spizellomyces punctatus strain DAOM BR117.</title>
        <authorList>
            <consortium name="The Broad Institute Genome Sequencing Platform"/>
            <person name="Russ C."/>
            <person name="Cuomo C."/>
            <person name="Shea T."/>
            <person name="Young S.K."/>
            <person name="Zeng Q."/>
            <person name="Koehrsen M."/>
            <person name="Haas B."/>
            <person name="Borodovsky M."/>
            <person name="Guigo R."/>
            <person name="Alvarado L."/>
            <person name="Berlin A."/>
            <person name="Bochicchio J."/>
            <person name="Borenstein D."/>
            <person name="Chapman S."/>
            <person name="Chen Z."/>
            <person name="Engels R."/>
            <person name="Freedman E."/>
            <person name="Gellesch M."/>
            <person name="Goldberg J."/>
            <person name="Griggs A."/>
            <person name="Gujja S."/>
            <person name="Heiman D."/>
            <person name="Hepburn T."/>
            <person name="Howarth C."/>
            <person name="Jen D."/>
            <person name="Larson L."/>
            <person name="Lewis B."/>
            <person name="Mehta T."/>
            <person name="Park D."/>
            <person name="Pearson M."/>
            <person name="Roberts A."/>
            <person name="Saif S."/>
            <person name="Shenoy N."/>
            <person name="Sisk P."/>
            <person name="Stolte C."/>
            <person name="Sykes S."/>
            <person name="Thomson T."/>
            <person name="Walk T."/>
            <person name="White J."/>
            <person name="Yandava C."/>
            <person name="Burger G."/>
            <person name="Gray M.W."/>
            <person name="Holland P.W.H."/>
            <person name="King N."/>
            <person name="Lang F.B.F."/>
            <person name="Roger A.J."/>
            <person name="Ruiz-Trillo I."/>
            <person name="Lander E."/>
            <person name="Nusbaum C."/>
        </authorList>
    </citation>
    <scope>NUCLEOTIDE SEQUENCE [LARGE SCALE GENOMIC DNA]</scope>
    <source>
        <strain evidence="1 2">DAOM BR117</strain>
    </source>
</reference>
<proteinExistence type="predicted"/>
<dbReference type="Proteomes" id="UP000053201">
    <property type="component" value="Unassembled WGS sequence"/>
</dbReference>
<keyword evidence="2" id="KW-1185">Reference proteome</keyword>
<organism evidence="1 2">
    <name type="scientific">Spizellomyces punctatus (strain DAOM BR117)</name>
    <dbReference type="NCBI Taxonomy" id="645134"/>
    <lineage>
        <taxon>Eukaryota</taxon>
        <taxon>Fungi</taxon>
        <taxon>Fungi incertae sedis</taxon>
        <taxon>Chytridiomycota</taxon>
        <taxon>Chytridiomycota incertae sedis</taxon>
        <taxon>Chytridiomycetes</taxon>
        <taxon>Spizellomycetales</taxon>
        <taxon>Spizellomycetaceae</taxon>
        <taxon>Spizellomyces</taxon>
    </lineage>
</organism>
<dbReference type="InterPro" id="IPR025368">
    <property type="entry name" value="DUF4272"/>
</dbReference>
<dbReference type="EMBL" id="KQ257457">
    <property type="protein sequence ID" value="KNC99730.1"/>
    <property type="molecule type" value="Genomic_DNA"/>
</dbReference>
<dbReference type="InParanoid" id="A0A0L0HE47"/>
<evidence type="ECO:0000313" key="2">
    <source>
        <dbReference type="Proteomes" id="UP000053201"/>
    </source>
</evidence>
<evidence type="ECO:0000313" key="1">
    <source>
        <dbReference type="EMBL" id="KNC99730.1"/>
    </source>
</evidence>
<sequence>MIAPTRRIMSLRKLIAGRSNLRHCETFARKYATVTNPPPLLKRSPSEIARRAGALQLVLTRWGIEAAYLAANAKDETGRIRQSFDALTKAVDESKIARSFTETEQKLMDKQFGSWDAVQDISSYWARWESFGILLWTLRIVDGIPRYHVTFPHELLFQATAIVPAFPATVKDFIEYFSAGEGQKPGHIVSENELREAINRAEAWYWRARAQIVLDLKESLNGDTEEIKEAKRKIPHGLRQILQNIDDAVGAASARATADGLIDESVADDFGVDGTAYRSLKSDQLRDVNDIAEFRLGALSWLTGNDWEFERGELKFIHPLGSLWAPHEG</sequence>
<dbReference type="eggNOG" id="ENOG502SQS5">
    <property type="taxonomic scope" value="Eukaryota"/>
</dbReference>